<evidence type="ECO:0000256" key="3">
    <source>
        <dbReference type="SAM" id="Phobius"/>
    </source>
</evidence>
<name>A0A0L0BX31_LUCCU</name>
<feature type="transmembrane region" description="Helical" evidence="3">
    <location>
        <begin position="679"/>
        <end position="699"/>
    </location>
</feature>
<feature type="compositionally biased region" description="Basic residues" evidence="2">
    <location>
        <begin position="609"/>
        <end position="627"/>
    </location>
</feature>
<evidence type="ECO:0000256" key="2">
    <source>
        <dbReference type="SAM" id="MobiDB-lite"/>
    </source>
</evidence>
<feature type="region of interest" description="Disordered" evidence="2">
    <location>
        <begin position="429"/>
        <end position="486"/>
    </location>
</feature>
<dbReference type="GO" id="GO:0016788">
    <property type="term" value="F:hydrolase activity, acting on ester bonds"/>
    <property type="evidence" value="ECO:0007669"/>
    <property type="project" value="InterPro"/>
</dbReference>
<evidence type="ECO:0000256" key="1">
    <source>
        <dbReference type="ARBA" id="ARBA00010979"/>
    </source>
</evidence>
<dbReference type="STRING" id="7375.A0A0L0BX31"/>
<dbReference type="AlphaFoldDB" id="A0A0L0BX31"/>
<comment type="caution">
    <text evidence="4">The sequence shown here is derived from an EMBL/GenBank/DDBJ whole genome shotgun (WGS) entry which is preliminary data.</text>
</comment>
<dbReference type="GO" id="GO:0000462">
    <property type="term" value="P:maturation of SSU-rRNA from tricistronic rRNA transcript (SSU-rRNA, 5.8S rRNA, LSU-rRNA)"/>
    <property type="evidence" value="ECO:0007669"/>
    <property type="project" value="TreeGrafter"/>
</dbReference>
<feature type="compositionally biased region" description="Acidic residues" evidence="2">
    <location>
        <begin position="447"/>
        <end position="470"/>
    </location>
</feature>
<accession>A0A0L0BX31</accession>
<feature type="transmembrane region" description="Helical" evidence="3">
    <location>
        <begin position="651"/>
        <end position="672"/>
    </location>
</feature>
<organism evidence="4 5">
    <name type="scientific">Lucilia cuprina</name>
    <name type="common">Green bottle fly</name>
    <name type="synonym">Australian sheep blowfly</name>
    <dbReference type="NCBI Taxonomy" id="7375"/>
    <lineage>
        <taxon>Eukaryota</taxon>
        <taxon>Metazoa</taxon>
        <taxon>Ecdysozoa</taxon>
        <taxon>Arthropoda</taxon>
        <taxon>Hexapoda</taxon>
        <taxon>Insecta</taxon>
        <taxon>Pterygota</taxon>
        <taxon>Neoptera</taxon>
        <taxon>Endopterygota</taxon>
        <taxon>Diptera</taxon>
        <taxon>Brachycera</taxon>
        <taxon>Muscomorpha</taxon>
        <taxon>Oestroidea</taxon>
        <taxon>Calliphoridae</taxon>
        <taxon>Luciliinae</taxon>
        <taxon>Lucilia</taxon>
    </lineage>
</organism>
<dbReference type="GO" id="GO:0032040">
    <property type="term" value="C:small-subunit processome"/>
    <property type="evidence" value="ECO:0007669"/>
    <property type="project" value="TreeGrafter"/>
</dbReference>
<evidence type="ECO:0000313" key="4">
    <source>
        <dbReference type="EMBL" id="KNC24556.1"/>
    </source>
</evidence>
<evidence type="ECO:0000313" key="5">
    <source>
        <dbReference type="Proteomes" id="UP000037069"/>
    </source>
</evidence>
<keyword evidence="3" id="KW-0812">Transmembrane</keyword>
<gene>
    <name evidence="4" type="ORF">FF38_00068</name>
</gene>
<comment type="similarity">
    <text evidence="1">Belongs to the SAS10 family.</text>
</comment>
<proteinExistence type="inferred from homology"/>
<dbReference type="InterPro" id="IPR001087">
    <property type="entry name" value="GDSL"/>
</dbReference>
<dbReference type="PANTHER" id="PTHR13237">
    <property type="entry name" value="SOMETHING ABOUT SILENCING PROTEIN 10-RELATED"/>
    <property type="match status" value="1"/>
</dbReference>
<sequence>MVQVDMLRHWKMISIFIGANDICNDMCSYDKIEDFLENHRRDLHRTLTILKENIPRLIVNVISIPDIDTTIRVMKGIPAQCVTLHKASCRCVISDSLSSKQLKEIRHNIKRFQEIDAEVSSLPEFQLEDFAAVPRALTVNKTLRTLKDGRTDLRFFAIDCFHFSQYGNAAFTNMLWNDMLQVKSEPYSTLLRPFEIFNCPSEELPYISTLANNCSLDYRSFYSLDYRSFYSLDYRSFYSLDYRSFYSLDYRSVYSLDYRSVYSFDYRSVYSVYYRSVYSLDYRIAFYYDYISVFSLTSLHNNRALDYDCEVQEQQDIPQAIQLLGEMNSNVKQVTDLVEGMLQRVKRGELTTEYGLSFLEVKYHMLLDYLINLTYVVLRKCSGETIEGDPSIERLIEIRTVLEKIRPIDYKLRYQIDKLVKTATTGVSSASDPILYKPNPENMLTNDNDEDEEDSEEESDEEEDEDDDEEKGVKKPKKAATAGKPGIYVPPKIKPVYYDGDEKAEDKEKKLLERAKKRAITSSMLQDLKEEYLDAPTEISSGSRAQQILSKAQKEKQEYEETYLTRLPITKAEKHRQRKLTTLGTLGDEILGEINRDASLRGDSLGGSSKKRKAKGGKGKKKGGKKHTILRQPTNSSIIHFFFSSLFLKPFLFLLSLNNIFPNFFICYNFFFIHNKKHLFYLTLNFVLIYFFIFYLNYIKITLHY</sequence>
<dbReference type="Proteomes" id="UP000037069">
    <property type="component" value="Unassembled WGS sequence"/>
</dbReference>
<dbReference type="SUPFAM" id="SSF52266">
    <property type="entry name" value="SGNH hydrolase"/>
    <property type="match status" value="1"/>
</dbReference>
<keyword evidence="5" id="KW-1185">Reference proteome</keyword>
<keyword evidence="3" id="KW-0472">Membrane</keyword>
<protein>
    <submittedName>
        <fullName evidence="4">Uncharacterized protein</fullName>
    </submittedName>
</protein>
<dbReference type="Pfam" id="PF00657">
    <property type="entry name" value="Lipase_GDSL"/>
    <property type="match status" value="1"/>
</dbReference>
<reference evidence="4 5" key="1">
    <citation type="journal article" date="2015" name="Nat. Commun.">
        <title>Lucilia cuprina genome unlocks parasitic fly biology to underpin future interventions.</title>
        <authorList>
            <person name="Anstead C.A."/>
            <person name="Korhonen P.K."/>
            <person name="Young N.D."/>
            <person name="Hall R.S."/>
            <person name="Jex A.R."/>
            <person name="Murali S.C."/>
            <person name="Hughes D.S."/>
            <person name="Lee S.F."/>
            <person name="Perry T."/>
            <person name="Stroehlein A.J."/>
            <person name="Ansell B.R."/>
            <person name="Breugelmans B."/>
            <person name="Hofmann A."/>
            <person name="Qu J."/>
            <person name="Dugan S."/>
            <person name="Lee S.L."/>
            <person name="Chao H."/>
            <person name="Dinh H."/>
            <person name="Han Y."/>
            <person name="Doddapaneni H.V."/>
            <person name="Worley K.C."/>
            <person name="Muzny D.M."/>
            <person name="Ioannidis P."/>
            <person name="Waterhouse R.M."/>
            <person name="Zdobnov E.M."/>
            <person name="James P.J."/>
            <person name="Bagnall N.H."/>
            <person name="Kotze A.C."/>
            <person name="Gibbs R.A."/>
            <person name="Richards S."/>
            <person name="Batterham P."/>
            <person name="Gasser R.B."/>
        </authorList>
    </citation>
    <scope>NUCLEOTIDE SEQUENCE [LARGE SCALE GENOMIC DNA]</scope>
    <source>
        <strain evidence="4 5">LS</strain>
        <tissue evidence="4">Full body</tissue>
    </source>
</reference>
<dbReference type="InterPro" id="IPR007146">
    <property type="entry name" value="Sas10/Utp3/C1D"/>
</dbReference>
<dbReference type="OrthoDB" id="10265800at2759"/>
<keyword evidence="3" id="KW-1133">Transmembrane helix</keyword>
<feature type="region of interest" description="Disordered" evidence="2">
    <location>
        <begin position="601"/>
        <end position="627"/>
    </location>
</feature>
<dbReference type="Pfam" id="PF04000">
    <property type="entry name" value="Sas10_Utp3"/>
    <property type="match status" value="1"/>
</dbReference>
<dbReference type="PANTHER" id="PTHR13237:SF9">
    <property type="entry name" value="NEUROGUIDIN"/>
    <property type="match status" value="1"/>
</dbReference>
<dbReference type="EMBL" id="JRES01001211">
    <property type="protein sequence ID" value="KNC24556.1"/>
    <property type="molecule type" value="Genomic_DNA"/>
</dbReference>